<feature type="domain" description="NodB homology" evidence="5">
    <location>
        <begin position="82"/>
        <end position="265"/>
    </location>
</feature>
<evidence type="ECO:0000256" key="1">
    <source>
        <dbReference type="ARBA" id="ARBA00022723"/>
    </source>
</evidence>
<dbReference type="Pfam" id="PF01522">
    <property type="entry name" value="Polysacc_deac_1"/>
    <property type="match status" value="1"/>
</dbReference>
<feature type="region of interest" description="Disordered" evidence="3">
    <location>
        <begin position="26"/>
        <end position="57"/>
    </location>
</feature>
<dbReference type="GO" id="GO:0005975">
    <property type="term" value="P:carbohydrate metabolic process"/>
    <property type="evidence" value="ECO:0007669"/>
    <property type="project" value="InterPro"/>
</dbReference>
<dbReference type="InterPro" id="IPR011330">
    <property type="entry name" value="Glyco_hydro/deAcase_b/a-brl"/>
</dbReference>
<dbReference type="RefSeq" id="WP_031413912.1">
    <property type="nucleotide sequence ID" value="NZ_CP011074.1"/>
</dbReference>
<dbReference type="EMBL" id="CP011074">
    <property type="protein sequence ID" value="AKF94947.1"/>
    <property type="molecule type" value="Genomic_DNA"/>
</dbReference>
<dbReference type="PROSITE" id="PS51677">
    <property type="entry name" value="NODB"/>
    <property type="match status" value="1"/>
</dbReference>
<dbReference type="SUPFAM" id="SSF88713">
    <property type="entry name" value="Glycoside hydrolase/deacetylase"/>
    <property type="match status" value="1"/>
</dbReference>
<sequence length="276" mass="30609">MKVIWIIPLLVLMIFSGCTQSKNNTLPPNLEGIKNSTIQSSRTPNLTDGSEGETRNPHPLTLADLREKYKSTFLLRGSASKRAVALTFDDAPDDCFTPQILDILKQEGVRATFFLVGNRIEAHPEIIQRMVKEGHVLGNHSYNHPNLPKLSDSDFRNQVIKTDELISSFTGYKPTFIRAPYGNINENQILWLASQHKKIINWDVDSLDWKGLSAEQVKTNILAHVHPGSIVLQHAGGGMGEDLSGTVHALPEIIKKLRNDGVKLVTIPELLDLPAG</sequence>
<dbReference type="PANTHER" id="PTHR10587:SF133">
    <property type="entry name" value="CHITIN DEACETYLASE 1-RELATED"/>
    <property type="match status" value="1"/>
</dbReference>
<dbReference type="AlphaFoldDB" id="A0A0F7EHP4"/>
<name>A0A0F7EHP4_BRELA</name>
<feature type="signal peptide" evidence="4">
    <location>
        <begin position="1"/>
        <end position="21"/>
    </location>
</feature>
<gene>
    <name evidence="6" type="ORF">EX87_14685</name>
</gene>
<proteinExistence type="predicted"/>
<dbReference type="GO" id="GO:0016810">
    <property type="term" value="F:hydrolase activity, acting on carbon-nitrogen (but not peptide) bonds"/>
    <property type="evidence" value="ECO:0007669"/>
    <property type="project" value="InterPro"/>
</dbReference>
<dbReference type="GO" id="GO:0016020">
    <property type="term" value="C:membrane"/>
    <property type="evidence" value="ECO:0007669"/>
    <property type="project" value="TreeGrafter"/>
</dbReference>
<dbReference type="InterPro" id="IPR002509">
    <property type="entry name" value="NODB_dom"/>
</dbReference>
<keyword evidence="1" id="KW-0479">Metal-binding</keyword>
<reference evidence="6" key="1">
    <citation type="submission" date="2015-03" db="EMBL/GenBank/DDBJ databases">
        <title>MIGS Cultured Bacterial/Archaeal sample from Brevibacillus laterosporus.</title>
        <authorList>
            <person name="Zeng D."/>
            <person name="Zhu L."/>
            <person name="Dong G."/>
            <person name="Ye W."/>
            <person name="Ren D."/>
            <person name="Wu L."/>
            <person name="Xu J."/>
            <person name="Li G."/>
            <person name="Guo L."/>
        </authorList>
    </citation>
    <scope>NUCLEOTIDE SEQUENCE</scope>
    <source>
        <strain evidence="6">B9</strain>
    </source>
</reference>
<dbReference type="Gene3D" id="3.20.20.370">
    <property type="entry name" value="Glycoside hydrolase/deacetylase"/>
    <property type="match status" value="1"/>
</dbReference>
<dbReference type="PANTHER" id="PTHR10587">
    <property type="entry name" value="GLYCOSYL TRANSFERASE-RELATED"/>
    <property type="match status" value="1"/>
</dbReference>
<dbReference type="InterPro" id="IPR050248">
    <property type="entry name" value="Polysacc_deacetylase_ArnD"/>
</dbReference>
<evidence type="ECO:0000256" key="2">
    <source>
        <dbReference type="ARBA" id="ARBA00022801"/>
    </source>
</evidence>
<dbReference type="PROSITE" id="PS51257">
    <property type="entry name" value="PROKAR_LIPOPROTEIN"/>
    <property type="match status" value="1"/>
</dbReference>
<accession>A0A0F7EHP4</accession>
<evidence type="ECO:0000313" key="6">
    <source>
        <dbReference type="EMBL" id="AKF94947.1"/>
    </source>
</evidence>
<feature type="compositionally biased region" description="Polar residues" evidence="3">
    <location>
        <begin position="34"/>
        <end position="48"/>
    </location>
</feature>
<keyword evidence="2" id="KW-0378">Hydrolase</keyword>
<organism evidence="6">
    <name type="scientific">Brevibacillus laterosporus</name>
    <name type="common">Bacillus laterosporus</name>
    <dbReference type="NCBI Taxonomy" id="1465"/>
    <lineage>
        <taxon>Bacteria</taxon>
        <taxon>Bacillati</taxon>
        <taxon>Bacillota</taxon>
        <taxon>Bacilli</taxon>
        <taxon>Bacillales</taxon>
        <taxon>Paenibacillaceae</taxon>
        <taxon>Brevibacillus</taxon>
    </lineage>
</organism>
<feature type="chain" id="PRO_5038784476" evidence="4">
    <location>
        <begin position="22"/>
        <end position="276"/>
    </location>
</feature>
<evidence type="ECO:0000256" key="4">
    <source>
        <dbReference type="SAM" id="SignalP"/>
    </source>
</evidence>
<keyword evidence="4" id="KW-0732">Signal</keyword>
<evidence type="ECO:0000256" key="3">
    <source>
        <dbReference type="SAM" id="MobiDB-lite"/>
    </source>
</evidence>
<dbReference type="CDD" id="cd10917">
    <property type="entry name" value="CE4_NodB_like_6s_7s"/>
    <property type="match status" value="1"/>
</dbReference>
<evidence type="ECO:0000259" key="5">
    <source>
        <dbReference type="PROSITE" id="PS51677"/>
    </source>
</evidence>
<dbReference type="GO" id="GO:0046872">
    <property type="term" value="F:metal ion binding"/>
    <property type="evidence" value="ECO:0007669"/>
    <property type="project" value="UniProtKB-KW"/>
</dbReference>
<protein>
    <submittedName>
        <fullName evidence="6">Chitooligosaccharide deacetylase</fullName>
    </submittedName>
</protein>